<keyword evidence="7 10" id="KW-0472">Membrane</keyword>
<evidence type="ECO:0000256" key="6">
    <source>
        <dbReference type="ARBA" id="ARBA00022989"/>
    </source>
</evidence>
<dbReference type="GO" id="GO:0005524">
    <property type="term" value="F:ATP binding"/>
    <property type="evidence" value="ECO:0007669"/>
    <property type="project" value="InterPro"/>
</dbReference>
<dbReference type="Gene3D" id="3.80.10.10">
    <property type="entry name" value="Ribonuclease Inhibitor"/>
    <property type="match status" value="2"/>
</dbReference>
<evidence type="ECO:0000256" key="9">
    <source>
        <dbReference type="SAM" id="MobiDB-lite"/>
    </source>
</evidence>
<gene>
    <name evidence="13" type="ORF">IFM89_003673</name>
</gene>
<dbReference type="PROSITE" id="PS51450">
    <property type="entry name" value="LRR"/>
    <property type="match status" value="1"/>
</dbReference>
<evidence type="ECO:0000313" key="13">
    <source>
        <dbReference type="EMBL" id="KAF9600126.1"/>
    </source>
</evidence>
<keyword evidence="3 10" id="KW-0812">Transmembrane</keyword>
<feature type="region of interest" description="Disordered" evidence="9">
    <location>
        <begin position="260"/>
        <end position="279"/>
    </location>
</feature>
<evidence type="ECO:0000256" key="1">
    <source>
        <dbReference type="ARBA" id="ARBA00004370"/>
    </source>
</evidence>
<dbReference type="AlphaFoldDB" id="A0A835HJH2"/>
<name>A0A835HJH2_9MAGN</name>
<comment type="subcellular location">
    <subcellularLocation>
        <location evidence="1">Membrane</location>
    </subcellularLocation>
</comment>
<reference evidence="13 14" key="1">
    <citation type="submission" date="2020-10" db="EMBL/GenBank/DDBJ databases">
        <title>The Coptis chinensis genome and diversification of protoberbering-type alkaloids.</title>
        <authorList>
            <person name="Wang B."/>
            <person name="Shu S."/>
            <person name="Song C."/>
            <person name="Liu Y."/>
        </authorList>
    </citation>
    <scope>NUCLEOTIDE SEQUENCE [LARGE SCALE GENOMIC DNA]</scope>
    <source>
        <strain evidence="13">HL-2020</strain>
        <tissue evidence="13">Leaf</tissue>
    </source>
</reference>
<dbReference type="InterPro" id="IPR032675">
    <property type="entry name" value="LRR_dom_sf"/>
</dbReference>
<keyword evidence="8" id="KW-0175">Coiled coil</keyword>
<dbReference type="PANTHER" id="PTHR48007:SF37">
    <property type="entry name" value="LEUCINE-RICH REPEAT PROTEIN KINASE FAMILY PROTEIN"/>
    <property type="match status" value="1"/>
</dbReference>
<proteinExistence type="predicted"/>
<feature type="coiled-coil region" evidence="8">
    <location>
        <begin position="330"/>
        <end position="357"/>
    </location>
</feature>
<sequence length="656" mass="73062">MLPTHKTNTPQLLLHHLLILILLPHLPIISSTLPHSPPSDALALLYFKAKADLHNTLHFPLTPHTNYYYYCNWQGVKCNIQGKVTKLVLENTGLTGIFQPNSLSQLAQLRVLTLQNNSLTGPIPDLSKLTNLKSLFLNHNSFSGFFPSSVLSLHRLKILNLSYNKLSGVLPTELTQLDRIYTLHFEYNEFTGPIPALNQSTLQTFNVSSNNLTGKIPTTVVLSHLDVTSFSWNPNLCGEIINIECHSKLPFFHSTSISTPPPPNVYGQNEGMSISPSSKKKNKHTPLMIGLLSVLSCFGLLGLVLTLVFGINKVKKQRGLETLTINPPSEEEEEEVVRRVEEENELLEKKVKKMELVKKSGNLVFCAGEAQVYNLDQLMTASAEMLGRGSVGTTYKAVLDNQLIVTVKRLDVMKAGRVNGEMFQRCMESVGSLRHSKLVPVRAYFQAKEERLIVYDYQPNGSLFSLVHGSRSARAKPLHWTSCLKIAEDVVQGLAYIHQASGLIHGNLKSSNVLLGTDFEACLTDYCLSVLTDSTLDETDSAGYKAPETCKFNSRITTKSDVYSFGVLLLELLSGKPPSQHPSLVPEELSSWVQSMREVEPGEENRLAMLVEVAITCRVQSPEQRPSMWQVMKMIQEIKETVMMEDNDLVPSMGFS</sequence>
<feature type="chain" id="PRO_5032645624" description="Protein kinase domain-containing protein" evidence="11">
    <location>
        <begin position="32"/>
        <end position="656"/>
    </location>
</feature>
<keyword evidence="5" id="KW-0677">Repeat</keyword>
<evidence type="ECO:0000259" key="12">
    <source>
        <dbReference type="PROSITE" id="PS50011"/>
    </source>
</evidence>
<dbReference type="GO" id="GO:0004672">
    <property type="term" value="F:protein kinase activity"/>
    <property type="evidence" value="ECO:0007669"/>
    <property type="project" value="InterPro"/>
</dbReference>
<dbReference type="PROSITE" id="PS50011">
    <property type="entry name" value="PROTEIN_KINASE_DOM"/>
    <property type="match status" value="1"/>
</dbReference>
<dbReference type="InterPro" id="IPR001611">
    <property type="entry name" value="Leu-rich_rpt"/>
</dbReference>
<feature type="compositionally biased region" description="Polar residues" evidence="9">
    <location>
        <begin position="266"/>
        <end position="277"/>
    </location>
</feature>
<evidence type="ECO:0000256" key="7">
    <source>
        <dbReference type="ARBA" id="ARBA00023136"/>
    </source>
</evidence>
<dbReference type="FunFam" id="3.80.10.10:FF:000400">
    <property type="entry name" value="Nuclear pore complex protein NUP107"/>
    <property type="match status" value="1"/>
</dbReference>
<feature type="transmembrane region" description="Helical" evidence="10">
    <location>
        <begin position="287"/>
        <end position="311"/>
    </location>
</feature>
<evidence type="ECO:0000256" key="8">
    <source>
        <dbReference type="SAM" id="Coils"/>
    </source>
</evidence>
<dbReference type="SUPFAM" id="SSF56112">
    <property type="entry name" value="Protein kinase-like (PK-like)"/>
    <property type="match status" value="1"/>
</dbReference>
<dbReference type="GO" id="GO:0016020">
    <property type="term" value="C:membrane"/>
    <property type="evidence" value="ECO:0007669"/>
    <property type="project" value="UniProtKB-SubCell"/>
</dbReference>
<dbReference type="OrthoDB" id="4062651at2759"/>
<evidence type="ECO:0000256" key="11">
    <source>
        <dbReference type="SAM" id="SignalP"/>
    </source>
</evidence>
<dbReference type="Pfam" id="PF13855">
    <property type="entry name" value="LRR_8"/>
    <property type="match status" value="1"/>
</dbReference>
<keyword evidence="2" id="KW-0433">Leucine-rich repeat</keyword>
<dbReference type="Gene3D" id="1.10.510.10">
    <property type="entry name" value="Transferase(Phosphotransferase) domain 1"/>
    <property type="match status" value="1"/>
</dbReference>
<dbReference type="Proteomes" id="UP000631114">
    <property type="component" value="Unassembled WGS sequence"/>
</dbReference>
<evidence type="ECO:0000256" key="5">
    <source>
        <dbReference type="ARBA" id="ARBA00022737"/>
    </source>
</evidence>
<dbReference type="SUPFAM" id="SSF52058">
    <property type="entry name" value="L domain-like"/>
    <property type="match status" value="1"/>
</dbReference>
<dbReference type="PANTHER" id="PTHR48007">
    <property type="entry name" value="LEUCINE-RICH REPEAT RECEPTOR-LIKE PROTEIN KINASE PXC1"/>
    <property type="match status" value="1"/>
</dbReference>
<dbReference type="EMBL" id="JADFTS010000006">
    <property type="protein sequence ID" value="KAF9600126.1"/>
    <property type="molecule type" value="Genomic_DNA"/>
</dbReference>
<keyword evidence="4 11" id="KW-0732">Signal</keyword>
<dbReference type="InterPro" id="IPR011009">
    <property type="entry name" value="Kinase-like_dom_sf"/>
</dbReference>
<feature type="domain" description="Protein kinase" evidence="12">
    <location>
        <begin position="380"/>
        <end position="642"/>
    </location>
</feature>
<keyword evidence="14" id="KW-1185">Reference proteome</keyword>
<dbReference type="Gene3D" id="3.30.200.20">
    <property type="entry name" value="Phosphorylase Kinase, domain 1"/>
    <property type="match status" value="1"/>
</dbReference>
<evidence type="ECO:0000256" key="2">
    <source>
        <dbReference type="ARBA" id="ARBA00022614"/>
    </source>
</evidence>
<dbReference type="Pfam" id="PF00069">
    <property type="entry name" value="Pkinase"/>
    <property type="match status" value="1"/>
</dbReference>
<protein>
    <recommendedName>
        <fullName evidence="12">Protein kinase domain-containing protein</fullName>
    </recommendedName>
</protein>
<organism evidence="13 14">
    <name type="scientific">Coptis chinensis</name>
    <dbReference type="NCBI Taxonomy" id="261450"/>
    <lineage>
        <taxon>Eukaryota</taxon>
        <taxon>Viridiplantae</taxon>
        <taxon>Streptophyta</taxon>
        <taxon>Embryophyta</taxon>
        <taxon>Tracheophyta</taxon>
        <taxon>Spermatophyta</taxon>
        <taxon>Magnoliopsida</taxon>
        <taxon>Ranunculales</taxon>
        <taxon>Ranunculaceae</taxon>
        <taxon>Coptidoideae</taxon>
        <taxon>Coptis</taxon>
    </lineage>
</organism>
<dbReference type="InterPro" id="IPR000719">
    <property type="entry name" value="Prot_kinase_dom"/>
</dbReference>
<evidence type="ECO:0000313" key="14">
    <source>
        <dbReference type="Proteomes" id="UP000631114"/>
    </source>
</evidence>
<evidence type="ECO:0000256" key="10">
    <source>
        <dbReference type="SAM" id="Phobius"/>
    </source>
</evidence>
<dbReference type="InterPro" id="IPR046959">
    <property type="entry name" value="PRK1-6/SRF4-like"/>
</dbReference>
<feature type="signal peptide" evidence="11">
    <location>
        <begin position="1"/>
        <end position="31"/>
    </location>
</feature>
<accession>A0A835HJH2</accession>
<comment type="caution">
    <text evidence="13">The sequence shown here is derived from an EMBL/GenBank/DDBJ whole genome shotgun (WGS) entry which is preliminary data.</text>
</comment>
<evidence type="ECO:0000256" key="4">
    <source>
        <dbReference type="ARBA" id="ARBA00022729"/>
    </source>
</evidence>
<evidence type="ECO:0000256" key="3">
    <source>
        <dbReference type="ARBA" id="ARBA00022692"/>
    </source>
</evidence>
<keyword evidence="6 10" id="KW-1133">Transmembrane helix</keyword>
<dbReference type="Pfam" id="PF00560">
    <property type="entry name" value="LRR_1"/>
    <property type="match status" value="2"/>
</dbReference>